<evidence type="ECO:0000256" key="2">
    <source>
        <dbReference type="ARBA" id="ARBA00022581"/>
    </source>
</evidence>
<evidence type="ECO:0000256" key="5">
    <source>
        <dbReference type="ARBA" id="ARBA00023104"/>
    </source>
</evidence>
<evidence type="ECO:0000256" key="3">
    <source>
        <dbReference type="ARBA" id="ARBA00022804"/>
    </source>
</evidence>
<comment type="similarity">
    <text evidence="7">Belongs to the Leviviricetes maturation protein family.</text>
</comment>
<keyword evidence="2" id="KW-0945">Host-virus interaction</keyword>
<evidence type="ECO:0000313" key="9">
    <source>
        <dbReference type="Proteomes" id="UP001057878"/>
    </source>
</evidence>
<evidence type="ECO:0000256" key="7">
    <source>
        <dbReference type="ARBA" id="ARBA00035110"/>
    </source>
</evidence>
<comment type="subcellular location">
    <subcellularLocation>
        <location evidence="1">Virion</location>
    </subcellularLocation>
</comment>
<evidence type="ECO:0000256" key="1">
    <source>
        <dbReference type="ARBA" id="ARBA00004328"/>
    </source>
</evidence>
<reference evidence="8" key="2">
    <citation type="journal article" date="2022" name="Nat. Microbiol.">
        <title>RNA viromes from terrestrial sites across China expand environmental viral diversity.</title>
        <authorList>
            <person name="Chiapello M."/>
            <person name="Rodriguez-Romero J."/>
            <person name="Ayllon M.A."/>
            <person name="Turina M."/>
        </authorList>
    </citation>
    <scope>NUCLEOTIDE SEQUENCE</scope>
    <source>
        <strain evidence="8">167-k141_64093</strain>
    </source>
</reference>
<reference evidence="8" key="1">
    <citation type="submission" date="2021-05" db="EMBL/GenBank/DDBJ databases">
        <authorList>
            <person name="Chen Y.-M."/>
            <person name="Zhang Y.-Z."/>
        </authorList>
    </citation>
    <scope>NUCLEOTIDE SEQUENCE</scope>
    <source>
        <strain evidence="8">167-k141_64093</strain>
    </source>
</reference>
<evidence type="ECO:0000313" key="8">
    <source>
        <dbReference type="EMBL" id="UJQ85963.1"/>
    </source>
</evidence>
<evidence type="ECO:0000256" key="6">
    <source>
        <dbReference type="ARBA" id="ARBA00023296"/>
    </source>
</evidence>
<dbReference type="EMBL" id="MZ680332">
    <property type="protein sequence ID" value="UJQ85963.1"/>
    <property type="molecule type" value="Genomic_RNA"/>
</dbReference>
<dbReference type="Proteomes" id="UP001057878">
    <property type="component" value="Segment"/>
</dbReference>
<organism evidence="8 9">
    <name type="scientific">Leviviridae sp</name>
    <dbReference type="NCBI Taxonomy" id="2027243"/>
    <lineage>
        <taxon>Viruses</taxon>
        <taxon>Riboviria</taxon>
        <taxon>Orthornavirae</taxon>
        <taxon>Lenarviricota</taxon>
        <taxon>Leviviricetes</taxon>
        <taxon>Norzivirales</taxon>
        <taxon>Fiersviridae</taxon>
    </lineage>
</organism>
<dbReference type="InterPro" id="IPR005563">
    <property type="entry name" value="A_protein"/>
</dbReference>
<keyword evidence="6" id="KW-1160">Virus entry into host cell</keyword>
<protein>
    <submittedName>
        <fullName evidence="8">Maturation protein</fullName>
    </submittedName>
</protein>
<name>A0ABY3SUL5_9VIRU</name>
<keyword evidence="4" id="KW-0946">Virion</keyword>
<evidence type="ECO:0000256" key="4">
    <source>
        <dbReference type="ARBA" id="ARBA00022844"/>
    </source>
</evidence>
<sequence length="382" mass="41284">MAVSRTRTRTFGEQERGEVKVSLPNQPTYIAGYGIRTAPLIRNVCQDVVGSPKTDNVLLIEKESLNMQSLNGVANISGGSRTYSNVGPSPCRAYNNAVLPPAETNNALRIKALARTNPSRPQADLGVSLVELRELPQLLQSVGSTMLRKGAGNYLSIQFGWTPLVSDIIDVLDFQKHVGERVQRLQDLHDGDGLKRRISLGTQTATGKIENFAVCSVSGRVFQGNGTATATRKSWATVRYKPIVGNAPKTDKQILKDAIKATYGLTVDASTAWNLIPWSWMGDWFSNCGDWLEANRNIIGAQVSSCCVMTHTRQEVRISSVTPPPDHSGIGGGTQYNVKETKARSVGTMTLPELDLGPAISPYRASILGALGVNAIPKGLLK</sequence>
<keyword evidence="5" id="KW-1175">Viral attachment to host cell pilus</keyword>
<accession>A0ABY3SUL5</accession>
<dbReference type="Pfam" id="PF03863">
    <property type="entry name" value="Phage_mat-A"/>
    <property type="match status" value="1"/>
</dbReference>
<keyword evidence="9" id="KW-1185">Reference proteome</keyword>
<keyword evidence="3" id="KW-1161">Viral attachment to host cell</keyword>
<proteinExistence type="inferred from homology"/>